<accession>A0ABN2ZX42</accession>
<dbReference type="EMBL" id="BAAAQR010000009">
    <property type="protein sequence ID" value="GAA2149408.1"/>
    <property type="molecule type" value="Genomic_DNA"/>
</dbReference>
<evidence type="ECO:0000313" key="6">
    <source>
        <dbReference type="Proteomes" id="UP001501771"/>
    </source>
</evidence>
<evidence type="ECO:0000256" key="2">
    <source>
        <dbReference type="ARBA" id="ARBA00023163"/>
    </source>
</evidence>
<feature type="domain" description="Anti-sigma K factor RskA C-terminal" evidence="4">
    <location>
        <begin position="96"/>
        <end position="223"/>
    </location>
</feature>
<evidence type="ECO:0000259" key="4">
    <source>
        <dbReference type="Pfam" id="PF10099"/>
    </source>
</evidence>
<dbReference type="Gene3D" id="1.10.10.1320">
    <property type="entry name" value="Anti-sigma factor, zinc-finger domain"/>
    <property type="match status" value="1"/>
</dbReference>
<keyword evidence="2" id="KW-0804">Transcription</keyword>
<dbReference type="Pfam" id="PF10099">
    <property type="entry name" value="RskA_C"/>
    <property type="match status" value="1"/>
</dbReference>
<dbReference type="RefSeq" id="WP_344153527.1">
    <property type="nucleotide sequence ID" value="NZ_BAAAQR010000009.1"/>
</dbReference>
<organism evidence="5 6">
    <name type="scientific">Nocardioides koreensis</name>
    <dbReference type="NCBI Taxonomy" id="433651"/>
    <lineage>
        <taxon>Bacteria</taxon>
        <taxon>Bacillati</taxon>
        <taxon>Actinomycetota</taxon>
        <taxon>Actinomycetes</taxon>
        <taxon>Propionibacteriales</taxon>
        <taxon>Nocardioidaceae</taxon>
        <taxon>Nocardioides</taxon>
    </lineage>
</organism>
<dbReference type="InterPro" id="IPR018764">
    <property type="entry name" value="RskA_C"/>
</dbReference>
<sequence length="242" mass="25159">MSAHPDLLALLRGELSNPLAAEAGDHLDGCPGCRTELAELATANAMLSRSARTLAARPPTVEAVPALPPRPPFRARQRRALGLPRALGSPRALGLLAAAATVVAIAGATTFVTRGPGDPGQPPGPQPQVSAPLDPVEGAAGGRVLMTTGPAGSTEMTITTSDLPRAHRGEFYEAWLLDPASRKMLPLGQLGPSGRASFEIDDRLLDRYSAVDVSLEADDGDPQHSVTSVLRASYDAQRPTTS</sequence>
<dbReference type="Proteomes" id="UP001501771">
    <property type="component" value="Unassembled WGS sequence"/>
</dbReference>
<name>A0ABN2ZX42_9ACTN</name>
<feature type="region of interest" description="Disordered" evidence="3">
    <location>
        <begin position="214"/>
        <end position="242"/>
    </location>
</feature>
<comment type="caution">
    <text evidence="5">The sequence shown here is derived from an EMBL/GenBank/DDBJ whole genome shotgun (WGS) entry which is preliminary data.</text>
</comment>
<dbReference type="InterPro" id="IPR041916">
    <property type="entry name" value="Anti_sigma_zinc_sf"/>
</dbReference>
<evidence type="ECO:0000256" key="1">
    <source>
        <dbReference type="ARBA" id="ARBA00023015"/>
    </source>
</evidence>
<keyword evidence="6" id="KW-1185">Reference proteome</keyword>
<keyword evidence="1" id="KW-0805">Transcription regulation</keyword>
<protein>
    <recommendedName>
        <fullName evidence="4">Anti-sigma K factor RskA C-terminal domain-containing protein</fullName>
    </recommendedName>
</protein>
<gene>
    <name evidence="5" type="ORF">GCM10009844_28950</name>
</gene>
<proteinExistence type="predicted"/>
<evidence type="ECO:0000313" key="5">
    <source>
        <dbReference type="EMBL" id="GAA2149408.1"/>
    </source>
</evidence>
<evidence type="ECO:0000256" key="3">
    <source>
        <dbReference type="SAM" id="MobiDB-lite"/>
    </source>
</evidence>
<feature type="region of interest" description="Disordered" evidence="3">
    <location>
        <begin position="113"/>
        <end position="157"/>
    </location>
</feature>
<reference evidence="5 6" key="1">
    <citation type="journal article" date="2019" name="Int. J. Syst. Evol. Microbiol.">
        <title>The Global Catalogue of Microorganisms (GCM) 10K type strain sequencing project: providing services to taxonomists for standard genome sequencing and annotation.</title>
        <authorList>
            <consortium name="The Broad Institute Genomics Platform"/>
            <consortium name="The Broad Institute Genome Sequencing Center for Infectious Disease"/>
            <person name="Wu L."/>
            <person name="Ma J."/>
        </authorList>
    </citation>
    <scope>NUCLEOTIDE SEQUENCE [LARGE SCALE GENOMIC DNA]</scope>
    <source>
        <strain evidence="5 6">JCM 16022</strain>
    </source>
</reference>